<comment type="similarity">
    <text evidence="2">Belongs to the ABC-2 integral membrane protein family.</text>
</comment>
<dbReference type="GO" id="GO:0015920">
    <property type="term" value="P:lipopolysaccharide transport"/>
    <property type="evidence" value="ECO:0007669"/>
    <property type="project" value="TreeGrafter"/>
</dbReference>
<dbReference type="GO" id="GO:0005886">
    <property type="term" value="C:plasma membrane"/>
    <property type="evidence" value="ECO:0007669"/>
    <property type="project" value="UniProtKB-SubCell"/>
</dbReference>
<dbReference type="EMBL" id="FOCI01000009">
    <property type="protein sequence ID" value="SEN09864.1"/>
    <property type="molecule type" value="Genomic_DNA"/>
</dbReference>
<evidence type="ECO:0000256" key="5">
    <source>
        <dbReference type="ARBA" id="ARBA00022692"/>
    </source>
</evidence>
<proteinExistence type="inferred from homology"/>
<evidence type="ECO:0000313" key="11">
    <source>
        <dbReference type="EMBL" id="SEN09864.1"/>
    </source>
</evidence>
<feature type="transmembrane region" description="Helical" evidence="9">
    <location>
        <begin position="112"/>
        <end position="138"/>
    </location>
</feature>
<evidence type="ECO:0000256" key="7">
    <source>
        <dbReference type="ARBA" id="ARBA00023047"/>
    </source>
</evidence>
<keyword evidence="4" id="KW-1003">Cell membrane</keyword>
<feature type="transmembrane region" description="Helical" evidence="9">
    <location>
        <begin position="200"/>
        <end position="222"/>
    </location>
</feature>
<evidence type="ECO:0000313" key="12">
    <source>
        <dbReference type="Proteomes" id="UP000199585"/>
    </source>
</evidence>
<dbReference type="Pfam" id="PF01061">
    <property type="entry name" value="ABC2_membrane"/>
    <property type="match status" value="1"/>
</dbReference>
<evidence type="ECO:0000259" key="10">
    <source>
        <dbReference type="Pfam" id="PF01061"/>
    </source>
</evidence>
<dbReference type="OrthoDB" id="7835223at2"/>
<evidence type="ECO:0000256" key="1">
    <source>
        <dbReference type="ARBA" id="ARBA00004651"/>
    </source>
</evidence>
<evidence type="ECO:0000256" key="4">
    <source>
        <dbReference type="ARBA" id="ARBA00022475"/>
    </source>
</evidence>
<evidence type="ECO:0000256" key="8">
    <source>
        <dbReference type="ARBA" id="ARBA00023136"/>
    </source>
</evidence>
<reference evidence="11 12" key="1">
    <citation type="submission" date="2016-10" db="EMBL/GenBank/DDBJ databases">
        <authorList>
            <person name="de Groot N.N."/>
        </authorList>
    </citation>
    <scope>NUCLEOTIDE SEQUENCE [LARGE SCALE GENOMIC DNA]</scope>
    <source>
        <strain evidence="11 12">DSM 16213</strain>
    </source>
</reference>
<comment type="subcellular location">
    <subcellularLocation>
        <location evidence="1">Cell membrane</location>
        <topology evidence="1">Multi-pass membrane protein</topology>
    </subcellularLocation>
</comment>
<organism evidence="11 12">
    <name type="scientific">Loktanella fryxellensis</name>
    <dbReference type="NCBI Taxonomy" id="245187"/>
    <lineage>
        <taxon>Bacteria</taxon>
        <taxon>Pseudomonadati</taxon>
        <taxon>Pseudomonadota</taxon>
        <taxon>Alphaproteobacteria</taxon>
        <taxon>Rhodobacterales</taxon>
        <taxon>Roseobacteraceae</taxon>
        <taxon>Loktanella</taxon>
    </lineage>
</organism>
<keyword evidence="6 9" id="KW-1133">Transmembrane helix</keyword>
<dbReference type="InterPro" id="IPR013525">
    <property type="entry name" value="ABC2_TM"/>
</dbReference>
<keyword evidence="7" id="KW-0762">Sugar transport</keyword>
<keyword evidence="8 9" id="KW-0472">Membrane</keyword>
<gene>
    <name evidence="11" type="ORF">SAMN04488003_10941</name>
</gene>
<sequence>MFQIQTPKSRSRTLLGMAELIYHSAIRDIRKNHRNPLMGLVMNIFQSVLMIASFYAMFALLGIRGAAVRGDYLMYIMSGIFLYMAHTKAMSSVVASEGPASPMMQHAPMSTAISICAAALSSLYLQFLSIFVILFIYHVTYAPVVIENPIGALEMFMISWFSGVAVGTIFLAIKPWSPEFTRIGSSIYGRVNMIASGKMFLANTLPPSMLVVFDWNPLFHTIDQLRGDIFVNYNPHFSSATYPVYVALVLLMLGLLGEYYTRGRASASWNAGR</sequence>
<protein>
    <submittedName>
        <fullName evidence="11">ABC-type polysaccharide/polyol phosphate export permease</fullName>
    </submittedName>
</protein>
<feature type="transmembrane region" description="Helical" evidence="9">
    <location>
        <begin position="72"/>
        <end position="91"/>
    </location>
</feature>
<dbReference type="GO" id="GO:0015774">
    <property type="term" value="P:polysaccharide transport"/>
    <property type="evidence" value="ECO:0007669"/>
    <property type="project" value="UniProtKB-KW"/>
</dbReference>
<feature type="transmembrane region" description="Helical" evidence="9">
    <location>
        <begin position="37"/>
        <end position="60"/>
    </location>
</feature>
<dbReference type="Proteomes" id="UP000199585">
    <property type="component" value="Unassembled WGS sequence"/>
</dbReference>
<dbReference type="AlphaFoldDB" id="A0A1H8DSP1"/>
<evidence type="ECO:0000256" key="3">
    <source>
        <dbReference type="ARBA" id="ARBA00022448"/>
    </source>
</evidence>
<name>A0A1H8DSP1_9RHOB</name>
<dbReference type="PANTHER" id="PTHR30413">
    <property type="entry name" value="INNER MEMBRANE TRANSPORT PERMEASE"/>
    <property type="match status" value="1"/>
</dbReference>
<feature type="domain" description="ABC-2 type transporter transmembrane" evidence="10">
    <location>
        <begin position="24"/>
        <end position="227"/>
    </location>
</feature>
<dbReference type="STRING" id="245187.SAMN04488003_10941"/>
<keyword evidence="3" id="KW-0813">Transport</keyword>
<dbReference type="PANTHER" id="PTHR30413:SF10">
    <property type="entry name" value="CAPSULE POLYSACCHARIDE EXPORT INNER-MEMBRANE PROTEIN CTRC"/>
    <property type="match status" value="1"/>
</dbReference>
<keyword evidence="12" id="KW-1185">Reference proteome</keyword>
<feature type="transmembrane region" description="Helical" evidence="9">
    <location>
        <begin position="150"/>
        <end position="173"/>
    </location>
</feature>
<keyword evidence="7" id="KW-0625">Polysaccharide transport</keyword>
<feature type="transmembrane region" description="Helical" evidence="9">
    <location>
        <begin position="242"/>
        <end position="260"/>
    </location>
</feature>
<accession>A0A1H8DSP1</accession>
<evidence type="ECO:0000256" key="2">
    <source>
        <dbReference type="ARBA" id="ARBA00007783"/>
    </source>
</evidence>
<dbReference type="RefSeq" id="WP_089901793.1">
    <property type="nucleotide sequence ID" value="NZ_FOCI01000009.1"/>
</dbReference>
<evidence type="ECO:0000256" key="6">
    <source>
        <dbReference type="ARBA" id="ARBA00022989"/>
    </source>
</evidence>
<keyword evidence="5 9" id="KW-0812">Transmembrane</keyword>
<evidence type="ECO:0000256" key="9">
    <source>
        <dbReference type="SAM" id="Phobius"/>
    </source>
</evidence>
<dbReference type="GO" id="GO:0140359">
    <property type="term" value="F:ABC-type transporter activity"/>
    <property type="evidence" value="ECO:0007669"/>
    <property type="project" value="InterPro"/>
</dbReference>